<dbReference type="Proteomes" id="UP000218113">
    <property type="component" value="Unassembled WGS sequence"/>
</dbReference>
<dbReference type="NCBIfam" id="NF003749">
    <property type="entry name" value="PRK05346.1-5"/>
    <property type="match status" value="1"/>
</dbReference>
<name>A0A2A4T550_9DELT</name>
<evidence type="ECO:0000256" key="3">
    <source>
        <dbReference type="ARBA" id="ARBA00022519"/>
    </source>
</evidence>
<comment type="caution">
    <text evidence="16">Lacks conserved residue(s) required for the propagation of feature annotation.</text>
</comment>
<dbReference type="NCBIfam" id="TIGR01938">
    <property type="entry name" value="nqrC"/>
    <property type="match status" value="1"/>
</dbReference>
<keyword evidence="9 16" id="KW-1133">Transmembrane helix</keyword>
<protein>
    <recommendedName>
        <fullName evidence="16 17">Na(+)-translocating NADH-quinone reductase subunit C</fullName>
        <shortName evidence="16 17">Na(+)-NQR subunit C</shortName>
        <shortName evidence="16 17">Na(+)-translocating NQR subunit C</shortName>
        <ecNumber evidence="16 17">7.2.1.1</ecNumber>
    </recommendedName>
    <alternativeName>
        <fullName evidence="16 17">NQR complex subunit C</fullName>
    </alternativeName>
    <alternativeName>
        <fullName evidence="16 17">NQR-1 subunit C</fullName>
    </alternativeName>
</protein>
<dbReference type="InterPro" id="IPR007329">
    <property type="entry name" value="FMN-bd"/>
</dbReference>
<dbReference type="GO" id="GO:0010181">
    <property type="term" value="F:FMN binding"/>
    <property type="evidence" value="ECO:0007669"/>
    <property type="project" value="UniProtKB-UniRule"/>
</dbReference>
<evidence type="ECO:0000256" key="11">
    <source>
        <dbReference type="ARBA" id="ARBA00023053"/>
    </source>
</evidence>
<evidence type="ECO:0000256" key="8">
    <source>
        <dbReference type="ARBA" id="ARBA00022967"/>
    </source>
</evidence>
<keyword evidence="15 16" id="KW-0739">Sodium transport</keyword>
<keyword evidence="5 16" id="KW-0285">Flavoprotein</keyword>
<dbReference type="HAMAP" id="MF_00427">
    <property type="entry name" value="NqrC"/>
    <property type="match status" value="1"/>
</dbReference>
<evidence type="ECO:0000256" key="16">
    <source>
        <dbReference type="HAMAP-Rule" id="MF_00427"/>
    </source>
</evidence>
<comment type="cofactor">
    <cofactor evidence="16 17">
        <name>FMN</name>
        <dbReference type="ChEBI" id="CHEBI:58210"/>
    </cofactor>
</comment>
<evidence type="ECO:0000256" key="9">
    <source>
        <dbReference type="ARBA" id="ARBA00022989"/>
    </source>
</evidence>
<dbReference type="SMART" id="SM00900">
    <property type="entry name" value="FMN_bind"/>
    <property type="match status" value="1"/>
</dbReference>
<keyword evidence="10 16" id="KW-0520">NAD</keyword>
<evidence type="ECO:0000256" key="13">
    <source>
        <dbReference type="ARBA" id="ARBA00023075"/>
    </source>
</evidence>
<keyword evidence="7 16" id="KW-0812">Transmembrane</keyword>
<evidence type="ECO:0000256" key="2">
    <source>
        <dbReference type="ARBA" id="ARBA00022475"/>
    </source>
</evidence>
<evidence type="ECO:0000256" key="5">
    <source>
        <dbReference type="ARBA" id="ARBA00022630"/>
    </source>
</evidence>
<dbReference type="InterPro" id="IPR010204">
    <property type="entry name" value="NqrC"/>
</dbReference>
<comment type="subcellular location">
    <subcellularLocation>
        <location evidence="16">Cell membrane</location>
        <topology evidence="16">Single-pass membrane protein</topology>
    </subcellularLocation>
</comment>
<evidence type="ECO:0000256" key="12">
    <source>
        <dbReference type="ARBA" id="ARBA00023065"/>
    </source>
</evidence>
<evidence type="ECO:0000259" key="18">
    <source>
        <dbReference type="SMART" id="SM00900"/>
    </source>
</evidence>
<comment type="similarity">
    <text evidence="16 17">Belongs to the NqrC family.</text>
</comment>
<evidence type="ECO:0000256" key="4">
    <source>
        <dbReference type="ARBA" id="ARBA00022553"/>
    </source>
</evidence>
<evidence type="ECO:0000256" key="17">
    <source>
        <dbReference type="PIRNR" id="PIRNR009437"/>
    </source>
</evidence>
<evidence type="ECO:0000313" key="19">
    <source>
        <dbReference type="EMBL" id="PCI28409.1"/>
    </source>
</evidence>
<keyword evidence="12 16" id="KW-0406">Ion transport</keyword>
<comment type="caution">
    <text evidence="19">The sequence shown here is derived from an EMBL/GenBank/DDBJ whole genome shotgun (WGS) entry which is preliminary data.</text>
</comment>
<keyword evidence="1 16" id="KW-0813">Transport</keyword>
<feature type="domain" description="FMN-binding" evidence="18">
    <location>
        <begin position="138"/>
        <end position="239"/>
    </location>
</feature>
<proteinExistence type="inferred from homology"/>
<dbReference type="PIRSF" id="PIRSF009437">
    <property type="entry name" value="NQR-1_subunit_C"/>
    <property type="match status" value="1"/>
</dbReference>
<keyword evidence="11 16" id="KW-0915">Sodium</keyword>
<keyword evidence="2 16" id="KW-1003">Cell membrane</keyword>
<gene>
    <name evidence="16" type="primary">nqrC</name>
    <name evidence="19" type="ORF">COB67_06405</name>
</gene>
<evidence type="ECO:0000256" key="7">
    <source>
        <dbReference type="ARBA" id="ARBA00022692"/>
    </source>
</evidence>
<sequence length="254" mass="27789">MANDSIKKTLTVAFLLCIVCSVLVSVAAVSLKPIQERNKALALKENILAAAGLMEEGKSIDELFQNITPKVIDLSTGAYTDIDPAKYDQKKYSKDPATSIEIAQDIAKIRRRSKFAAIYLVEKNGKTETIILPIYGKGLWGTMYAFIAFEGDGNTVKGLTFYDHKETPGLGGEVDNPRWKQQWVGKKAFNEQWKPVVELVKGGVNPNKAGAIHQVDGLSGATLTNRGVRNLIHYWLGSDGYGVFLAKLRSQGGV</sequence>
<dbReference type="PANTHER" id="PTHR37838">
    <property type="entry name" value="NA(+)-TRANSLOCATING NADH-QUINONE REDUCTASE SUBUNIT C"/>
    <property type="match status" value="1"/>
</dbReference>
<organism evidence="19 20">
    <name type="scientific">SAR324 cluster bacterium</name>
    <dbReference type="NCBI Taxonomy" id="2024889"/>
    <lineage>
        <taxon>Bacteria</taxon>
        <taxon>Deltaproteobacteria</taxon>
        <taxon>SAR324 cluster</taxon>
    </lineage>
</organism>
<dbReference type="AlphaFoldDB" id="A0A2A4T550"/>
<evidence type="ECO:0000256" key="10">
    <source>
        <dbReference type="ARBA" id="ARBA00023027"/>
    </source>
</evidence>
<keyword evidence="4 16" id="KW-0597">Phosphoprotein</keyword>
<comment type="catalytic activity">
    <reaction evidence="16 17">
        <text>a ubiquinone + n Na(+)(in) + NADH + H(+) = a ubiquinol + n Na(+)(out) + NAD(+)</text>
        <dbReference type="Rhea" id="RHEA:47748"/>
        <dbReference type="Rhea" id="RHEA-COMP:9565"/>
        <dbReference type="Rhea" id="RHEA-COMP:9566"/>
        <dbReference type="ChEBI" id="CHEBI:15378"/>
        <dbReference type="ChEBI" id="CHEBI:16389"/>
        <dbReference type="ChEBI" id="CHEBI:17976"/>
        <dbReference type="ChEBI" id="CHEBI:29101"/>
        <dbReference type="ChEBI" id="CHEBI:57540"/>
        <dbReference type="ChEBI" id="CHEBI:57945"/>
        <dbReference type="EC" id="7.2.1.1"/>
    </reaction>
</comment>
<keyword evidence="13 16" id="KW-0830">Ubiquinone</keyword>
<evidence type="ECO:0000256" key="6">
    <source>
        <dbReference type="ARBA" id="ARBA00022643"/>
    </source>
</evidence>
<evidence type="ECO:0000256" key="15">
    <source>
        <dbReference type="ARBA" id="ARBA00023201"/>
    </source>
</evidence>
<evidence type="ECO:0000256" key="14">
    <source>
        <dbReference type="ARBA" id="ARBA00023136"/>
    </source>
</evidence>
<feature type="modified residue" description="FMN phosphoryl threonine" evidence="16">
    <location>
        <position position="222"/>
    </location>
</feature>
<keyword evidence="3" id="KW-0997">Cell inner membrane</keyword>
<accession>A0A2A4T550</accession>
<dbReference type="PANTHER" id="PTHR37838:SF1">
    <property type="entry name" value="NA(+)-TRANSLOCATING NADH-QUINONE REDUCTASE SUBUNIT C"/>
    <property type="match status" value="1"/>
</dbReference>
<comment type="function">
    <text evidence="16">NQR complex catalyzes the reduction of ubiquinone-1 to ubiquinol by two successive reactions, coupled with the transport of Na(+) ions from the cytoplasm to the periplasm. NqrA to NqrE are probably involved in the second step, the conversion of ubisemiquinone to ubiquinol.</text>
</comment>
<keyword evidence="8 16" id="KW-1278">Translocase</keyword>
<keyword evidence="14 16" id="KW-0472">Membrane</keyword>
<dbReference type="EMBL" id="NVSR01000034">
    <property type="protein sequence ID" value="PCI28409.1"/>
    <property type="molecule type" value="Genomic_DNA"/>
</dbReference>
<evidence type="ECO:0000313" key="20">
    <source>
        <dbReference type="Proteomes" id="UP000218113"/>
    </source>
</evidence>
<keyword evidence="6 16" id="KW-0288">FMN</keyword>
<dbReference type="GO" id="GO:0005886">
    <property type="term" value="C:plasma membrane"/>
    <property type="evidence" value="ECO:0007669"/>
    <property type="project" value="UniProtKB-SubCell"/>
</dbReference>
<dbReference type="Pfam" id="PF04205">
    <property type="entry name" value="FMN_bind"/>
    <property type="match status" value="1"/>
</dbReference>
<reference evidence="20" key="1">
    <citation type="submission" date="2017-08" db="EMBL/GenBank/DDBJ databases">
        <title>A dynamic microbial community with high functional redundancy inhabits the cold, oxic subseafloor aquifer.</title>
        <authorList>
            <person name="Tully B.J."/>
            <person name="Wheat C.G."/>
            <person name="Glazer B.T."/>
            <person name="Huber J.A."/>
        </authorList>
    </citation>
    <scope>NUCLEOTIDE SEQUENCE [LARGE SCALE GENOMIC DNA]</scope>
</reference>
<dbReference type="GO" id="GO:0006814">
    <property type="term" value="P:sodium ion transport"/>
    <property type="evidence" value="ECO:0007669"/>
    <property type="project" value="UniProtKB-UniRule"/>
</dbReference>
<evidence type="ECO:0000256" key="1">
    <source>
        <dbReference type="ARBA" id="ARBA00022448"/>
    </source>
</evidence>
<dbReference type="EC" id="7.2.1.1" evidence="16 17"/>
<comment type="subunit">
    <text evidence="16 17">Composed of six subunits; NqrA, NqrB, NqrC, NqrD, NqrE and NqrF.</text>
</comment>
<dbReference type="GO" id="GO:0016655">
    <property type="term" value="F:oxidoreductase activity, acting on NAD(P)H, quinone or similar compound as acceptor"/>
    <property type="evidence" value="ECO:0007669"/>
    <property type="project" value="UniProtKB-UniRule"/>
</dbReference>